<feature type="compositionally biased region" description="Basic and acidic residues" evidence="1">
    <location>
        <begin position="354"/>
        <end position="367"/>
    </location>
</feature>
<dbReference type="PhylomeDB" id="A7T1E3"/>
<feature type="region of interest" description="Disordered" evidence="1">
    <location>
        <begin position="354"/>
        <end position="419"/>
    </location>
</feature>
<feature type="compositionally biased region" description="Polar residues" evidence="1">
    <location>
        <begin position="313"/>
        <end position="324"/>
    </location>
</feature>
<evidence type="ECO:0000313" key="3">
    <source>
        <dbReference type="EMBL" id="EDO30224.1"/>
    </source>
</evidence>
<keyword evidence="4" id="KW-1185">Reference proteome</keyword>
<dbReference type="PROSITE" id="PS50057">
    <property type="entry name" value="FERM_3"/>
    <property type="match status" value="1"/>
</dbReference>
<dbReference type="InterPro" id="IPR000299">
    <property type="entry name" value="FERM_domain"/>
</dbReference>
<dbReference type="InterPro" id="IPR035963">
    <property type="entry name" value="FERM_2"/>
</dbReference>
<dbReference type="SUPFAM" id="SSF54236">
    <property type="entry name" value="Ubiquitin-like"/>
    <property type="match status" value="1"/>
</dbReference>
<dbReference type="InterPro" id="IPR018979">
    <property type="entry name" value="FERM_N"/>
</dbReference>
<proteinExistence type="predicted"/>
<dbReference type="FunFam" id="1.20.80.10:FF:000014">
    <property type="entry name" value="Tyrosine-protein phosphatase non-receptor type"/>
    <property type="match status" value="1"/>
</dbReference>
<dbReference type="PRINTS" id="PR00661">
    <property type="entry name" value="ERMFAMILY"/>
</dbReference>
<dbReference type="InterPro" id="IPR019749">
    <property type="entry name" value="Band_41_domain"/>
</dbReference>
<dbReference type="FunFam" id="2.30.29.30:FF:000002">
    <property type="entry name" value="Band 4.1-like protein 5 isoform 1"/>
    <property type="match status" value="1"/>
</dbReference>
<organism evidence="3 4">
    <name type="scientific">Nematostella vectensis</name>
    <name type="common">Starlet sea anemone</name>
    <dbReference type="NCBI Taxonomy" id="45351"/>
    <lineage>
        <taxon>Eukaryota</taxon>
        <taxon>Metazoa</taxon>
        <taxon>Cnidaria</taxon>
        <taxon>Anthozoa</taxon>
        <taxon>Hexacorallia</taxon>
        <taxon>Actiniaria</taxon>
        <taxon>Edwardsiidae</taxon>
        <taxon>Nematostella</taxon>
    </lineage>
</organism>
<dbReference type="KEGG" id="nve:5500952"/>
<dbReference type="GO" id="GO:0008092">
    <property type="term" value="F:cytoskeletal protein binding"/>
    <property type="evidence" value="ECO:0007669"/>
    <property type="project" value="InterPro"/>
</dbReference>
<dbReference type="SMART" id="SM01195">
    <property type="entry name" value="FA"/>
    <property type="match status" value="1"/>
</dbReference>
<dbReference type="Proteomes" id="UP000001593">
    <property type="component" value="Unassembled WGS sequence"/>
</dbReference>
<dbReference type="PRINTS" id="PR00935">
    <property type="entry name" value="BAND41"/>
</dbReference>
<dbReference type="InterPro" id="IPR014352">
    <property type="entry name" value="FERM/acyl-CoA-bd_prot_sf"/>
</dbReference>
<accession>A7T1E3</accession>
<dbReference type="InterPro" id="IPR014847">
    <property type="entry name" value="FA"/>
</dbReference>
<dbReference type="eggNOG" id="KOG3527">
    <property type="taxonomic scope" value="Eukaryota"/>
</dbReference>
<dbReference type="Pfam" id="PF08736">
    <property type="entry name" value="FA"/>
    <property type="match status" value="1"/>
</dbReference>
<evidence type="ECO:0000259" key="2">
    <source>
        <dbReference type="PROSITE" id="PS50057"/>
    </source>
</evidence>
<gene>
    <name evidence="3" type="ORF">NEMVEDRAFT_v1g176215</name>
</gene>
<feature type="region of interest" description="Disordered" evidence="1">
    <location>
        <begin position="313"/>
        <end position="332"/>
    </location>
</feature>
<dbReference type="InterPro" id="IPR029071">
    <property type="entry name" value="Ubiquitin-like_domsf"/>
</dbReference>
<dbReference type="Gene3D" id="1.20.80.10">
    <property type="match status" value="1"/>
</dbReference>
<name>A7T1E3_NEMVE</name>
<dbReference type="STRING" id="45351.A7T1E3"/>
<dbReference type="Gene3D" id="2.30.29.30">
    <property type="entry name" value="Pleckstrin-homology domain (PH domain)/Phosphotyrosine-binding domain (PTB)"/>
    <property type="match status" value="1"/>
</dbReference>
<evidence type="ECO:0000313" key="4">
    <source>
        <dbReference type="Proteomes" id="UP000001593"/>
    </source>
</evidence>
<dbReference type="InterPro" id="IPR018980">
    <property type="entry name" value="FERM_PH-like_C"/>
</dbReference>
<dbReference type="PROSITE" id="PS00660">
    <property type="entry name" value="FERM_1"/>
    <property type="match status" value="1"/>
</dbReference>
<dbReference type="InterPro" id="IPR019747">
    <property type="entry name" value="FERM_CS"/>
</dbReference>
<dbReference type="Pfam" id="PF00373">
    <property type="entry name" value="FERM_M"/>
    <property type="match status" value="1"/>
</dbReference>
<dbReference type="GO" id="GO:0005856">
    <property type="term" value="C:cytoskeleton"/>
    <property type="evidence" value="ECO:0000318"/>
    <property type="project" value="GO_Central"/>
</dbReference>
<dbReference type="EMBL" id="DS470101">
    <property type="protein sequence ID" value="EDO30224.1"/>
    <property type="molecule type" value="Genomic_DNA"/>
</dbReference>
<dbReference type="InterPro" id="IPR019748">
    <property type="entry name" value="FERM_central"/>
</dbReference>
<protein>
    <recommendedName>
        <fullName evidence="2">FERM domain-containing protein</fullName>
    </recommendedName>
</protein>
<sequence length="419" mass="48603">MGRKKSFNCTVQVAGLDSDYECPIDKTTKGDHLFDQVCDHIGLAEKEYFGLRYIDEKDGQFNWLEGDRSIKRQMGKAPLHFYFAVKFYPENPTTLREDITRYQFVLQLREDLLKGRIQCSNPIHALLASYVMQAELGDLHPEEHEVAYLSDLKFFPKQPPELRQKIEAFHRKHVGMTPSDAEFQYLDNVRKLPLYGRDMYQAWGDEGQAVTIAISAWGVEVFQNNRQMHRFVWPKIISIGFKSKKFSLTLRAPSEDDYYKSTTIYFKCGSQRAAKRVWKVCVEHHAFFRLKEPVPLPKNTNFFKIGSKFRYSGRTQHQARNNESVGVREQPSFDRVSSKRFSLRVLDSNRKSMLIDDDAKKEPKSPEHPVTPVEPAQEEKKEDEKPVTDSQEPDQTQKEDEQAAPPSQQQAEPEAVETQ</sequence>
<dbReference type="SUPFAM" id="SSF47031">
    <property type="entry name" value="Second domain of FERM"/>
    <property type="match status" value="1"/>
</dbReference>
<dbReference type="Pfam" id="PF09380">
    <property type="entry name" value="FERM_C"/>
    <property type="match status" value="1"/>
</dbReference>
<feature type="domain" description="FERM" evidence="2">
    <location>
        <begin position="9"/>
        <end position="292"/>
    </location>
</feature>
<dbReference type="OMA" id="LHFYFAV"/>
<dbReference type="SUPFAM" id="SSF50729">
    <property type="entry name" value="PH domain-like"/>
    <property type="match status" value="1"/>
</dbReference>
<feature type="compositionally biased region" description="Basic and acidic residues" evidence="1">
    <location>
        <begin position="377"/>
        <end position="387"/>
    </location>
</feature>
<dbReference type="SMART" id="SM01196">
    <property type="entry name" value="FERM_C"/>
    <property type="match status" value="1"/>
</dbReference>
<dbReference type="PROSITE" id="PS00661">
    <property type="entry name" value="FERM_2"/>
    <property type="match status" value="1"/>
</dbReference>
<reference evidence="3 4" key="1">
    <citation type="journal article" date="2007" name="Science">
        <title>Sea anemone genome reveals ancestral eumetazoan gene repertoire and genomic organization.</title>
        <authorList>
            <person name="Putnam N.H."/>
            <person name="Srivastava M."/>
            <person name="Hellsten U."/>
            <person name="Dirks B."/>
            <person name="Chapman J."/>
            <person name="Salamov A."/>
            <person name="Terry A."/>
            <person name="Shapiro H."/>
            <person name="Lindquist E."/>
            <person name="Kapitonov V.V."/>
            <person name="Jurka J."/>
            <person name="Genikhovich G."/>
            <person name="Grigoriev I.V."/>
            <person name="Lucas S.M."/>
            <person name="Steele R.E."/>
            <person name="Finnerty J.R."/>
            <person name="Technau U."/>
            <person name="Martindale M.Q."/>
            <person name="Rokhsar D.S."/>
        </authorList>
    </citation>
    <scope>NUCLEOTIDE SEQUENCE [LARGE SCALE GENOMIC DNA]</scope>
    <source>
        <strain evidence="4">CH2 X CH6</strain>
    </source>
</reference>
<dbReference type="PANTHER" id="PTHR23280">
    <property type="entry name" value="4.1 G PROTEIN"/>
    <property type="match status" value="1"/>
</dbReference>
<dbReference type="Pfam" id="PF09379">
    <property type="entry name" value="FERM_N"/>
    <property type="match status" value="1"/>
</dbReference>
<dbReference type="SMART" id="SM00295">
    <property type="entry name" value="B41"/>
    <property type="match status" value="1"/>
</dbReference>
<dbReference type="AlphaFoldDB" id="A7T1E3"/>
<evidence type="ECO:0000256" key="1">
    <source>
        <dbReference type="SAM" id="MobiDB-lite"/>
    </source>
</evidence>
<dbReference type="CDD" id="cd14473">
    <property type="entry name" value="FERM_B-lobe"/>
    <property type="match status" value="1"/>
</dbReference>
<dbReference type="InterPro" id="IPR000798">
    <property type="entry name" value="Ez/rad/moesin-like"/>
</dbReference>
<dbReference type="HOGENOM" id="CLU_003623_1_1_1"/>
<dbReference type="PANTHER" id="PTHR23280:SF21">
    <property type="entry name" value="PROTEIN 4.1 HOMOLOG"/>
    <property type="match status" value="1"/>
</dbReference>
<dbReference type="InterPro" id="IPR011993">
    <property type="entry name" value="PH-like_dom_sf"/>
</dbReference>
<dbReference type="InParanoid" id="A7T1E3"/>
<feature type="compositionally biased region" description="Low complexity" evidence="1">
    <location>
        <begin position="403"/>
        <end position="413"/>
    </location>
</feature>
<dbReference type="Gene3D" id="3.10.20.90">
    <property type="entry name" value="Phosphatidylinositol 3-kinase Catalytic Subunit, Chain A, domain 1"/>
    <property type="match status" value="1"/>
</dbReference>
<dbReference type="GO" id="GO:0031032">
    <property type="term" value="P:actomyosin structure organization"/>
    <property type="evidence" value="ECO:0000318"/>
    <property type="project" value="GO_Central"/>
</dbReference>